<dbReference type="Proteomes" id="UP000002630">
    <property type="component" value="Linkage Group LG23"/>
</dbReference>
<evidence type="ECO:0000256" key="1">
    <source>
        <dbReference type="SAM" id="MobiDB-lite"/>
    </source>
</evidence>
<dbReference type="InterPro" id="IPR034904">
    <property type="entry name" value="FSCA_dom_sf"/>
</dbReference>
<gene>
    <name evidence="2" type="ORF">Esi_0048_0006</name>
</gene>
<dbReference type="OMA" id="KPHASHG"/>
<dbReference type="EMBL" id="FN648685">
    <property type="protein sequence ID" value="CBJ26822.1"/>
    <property type="molecule type" value="Genomic_DNA"/>
</dbReference>
<dbReference type="PANTHER" id="PTHR36018">
    <property type="entry name" value="OS09G0481800 PROTEIN"/>
    <property type="match status" value="1"/>
</dbReference>
<organism evidence="2 3">
    <name type="scientific">Ectocarpus siliculosus</name>
    <name type="common">Brown alga</name>
    <name type="synonym">Conferva siliculosa</name>
    <dbReference type="NCBI Taxonomy" id="2880"/>
    <lineage>
        <taxon>Eukaryota</taxon>
        <taxon>Sar</taxon>
        <taxon>Stramenopiles</taxon>
        <taxon>Ochrophyta</taxon>
        <taxon>PX clade</taxon>
        <taxon>Phaeophyceae</taxon>
        <taxon>Ectocarpales</taxon>
        <taxon>Ectocarpaceae</taxon>
        <taxon>Ectocarpus</taxon>
    </lineage>
</organism>
<dbReference type="EMBL" id="FN649748">
    <property type="protein sequence ID" value="CBJ26822.1"/>
    <property type="molecule type" value="Genomic_DNA"/>
</dbReference>
<keyword evidence="3" id="KW-1185">Reference proteome</keyword>
<dbReference type="eggNOG" id="ENOG502S115">
    <property type="taxonomic scope" value="Eukaryota"/>
</dbReference>
<name>D7G2J7_ECTSI</name>
<evidence type="ECO:0000313" key="3">
    <source>
        <dbReference type="Proteomes" id="UP000002630"/>
    </source>
</evidence>
<dbReference type="OrthoDB" id="446939at2759"/>
<feature type="compositionally biased region" description="Acidic residues" evidence="1">
    <location>
        <begin position="87"/>
        <end position="98"/>
    </location>
</feature>
<proteinExistence type="predicted"/>
<accession>D7G2J7</accession>
<dbReference type="PANTHER" id="PTHR36018:SF1">
    <property type="entry name" value="OS09G0481800 PROTEIN"/>
    <property type="match status" value="1"/>
</dbReference>
<evidence type="ECO:0000313" key="2">
    <source>
        <dbReference type="EMBL" id="CBJ26822.1"/>
    </source>
</evidence>
<reference evidence="2 3" key="1">
    <citation type="journal article" date="2010" name="Nature">
        <title>The Ectocarpus genome and the independent evolution of multicellularity in brown algae.</title>
        <authorList>
            <person name="Cock J.M."/>
            <person name="Sterck L."/>
            <person name="Rouze P."/>
            <person name="Scornet D."/>
            <person name="Allen A.E."/>
            <person name="Amoutzias G."/>
            <person name="Anthouard V."/>
            <person name="Artiguenave F."/>
            <person name="Aury J.M."/>
            <person name="Badger J.H."/>
            <person name="Beszteri B."/>
            <person name="Billiau K."/>
            <person name="Bonnet E."/>
            <person name="Bothwell J.H."/>
            <person name="Bowler C."/>
            <person name="Boyen C."/>
            <person name="Brownlee C."/>
            <person name="Carrano C.J."/>
            <person name="Charrier B."/>
            <person name="Cho G.Y."/>
            <person name="Coelho S.M."/>
            <person name="Collen J."/>
            <person name="Corre E."/>
            <person name="Da Silva C."/>
            <person name="Delage L."/>
            <person name="Delaroque N."/>
            <person name="Dittami S.M."/>
            <person name="Doulbeau S."/>
            <person name="Elias M."/>
            <person name="Farnham G."/>
            <person name="Gachon C.M."/>
            <person name="Gschloessl B."/>
            <person name="Heesch S."/>
            <person name="Jabbari K."/>
            <person name="Jubin C."/>
            <person name="Kawai H."/>
            <person name="Kimura K."/>
            <person name="Kloareg B."/>
            <person name="Kupper F.C."/>
            <person name="Lang D."/>
            <person name="Le Bail A."/>
            <person name="Leblanc C."/>
            <person name="Lerouge P."/>
            <person name="Lohr M."/>
            <person name="Lopez P.J."/>
            <person name="Martens C."/>
            <person name="Maumus F."/>
            <person name="Michel G."/>
            <person name="Miranda-Saavedra D."/>
            <person name="Morales J."/>
            <person name="Moreau H."/>
            <person name="Motomura T."/>
            <person name="Nagasato C."/>
            <person name="Napoli C.A."/>
            <person name="Nelson D.R."/>
            <person name="Nyvall-Collen P."/>
            <person name="Peters A.F."/>
            <person name="Pommier C."/>
            <person name="Potin P."/>
            <person name="Poulain J."/>
            <person name="Quesneville H."/>
            <person name="Read B."/>
            <person name="Rensing S.A."/>
            <person name="Ritter A."/>
            <person name="Rousvoal S."/>
            <person name="Samanta M."/>
            <person name="Samson G."/>
            <person name="Schroeder D.C."/>
            <person name="Segurens B."/>
            <person name="Strittmatter M."/>
            <person name="Tonon T."/>
            <person name="Tregear J.W."/>
            <person name="Valentin K."/>
            <person name="von Dassow P."/>
            <person name="Yamagishi T."/>
            <person name="Van de Peer Y."/>
            <person name="Wincker P."/>
        </authorList>
    </citation>
    <scope>NUCLEOTIDE SEQUENCE [LARGE SCALE GENOMIC DNA]</scope>
    <source>
        <strain evidence="3">Ec32 / CCAP1310/4</strain>
    </source>
</reference>
<dbReference type="AlphaFoldDB" id="D7G2J7"/>
<sequence length="108" mass="11729">MAQETLILTEENVVAVLAEAKRELSTLFGNNAENTAVGITGDCEFVCLDGPSVVVRLTGRFWHEKTTVLARVGNFVQTRIPECVDVEIEDPSQLEDADPPQGPGQAEM</sequence>
<dbReference type="Gene3D" id="3.30.300.130">
    <property type="entry name" value="Fe-S cluster assembly (FSCA)"/>
    <property type="match status" value="1"/>
</dbReference>
<dbReference type="InParanoid" id="D7G2J7"/>
<dbReference type="SUPFAM" id="SSF117916">
    <property type="entry name" value="Fe-S cluster assembly (FSCA) domain-like"/>
    <property type="match status" value="1"/>
</dbReference>
<protein>
    <submittedName>
        <fullName evidence="2">Uncharacterized protein</fullName>
    </submittedName>
</protein>
<feature type="region of interest" description="Disordered" evidence="1">
    <location>
        <begin position="87"/>
        <end position="108"/>
    </location>
</feature>